<keyword evidence="1" id="KW-1133">Transmembrane helix</keyword>
<dbReference type="PANTHER" id="PTHR22941">
    <property type="entry name" value="SERPENTINE RECEPTOR"/>
    <property type="match status" value="1"/>
</dbReference>
<sequence length="246" mass="28018">MEPIKMPLLISHFCCSLLDVKVCSLVTPYLFLPSIAFLGCGIFTSVGISHRNQLVIYLIVLFAVYLSILFLFENRNRFKIKKLSSKLVFYIGNYLVCMLSMNPFIHTPSNQEHAKLELLQQNPCPAPEFFSPDVFVWMSDTNWINFIFFVKSNQTRNLQRRFFIGTVIQAGIPTALIVIPYVVVTGVSAVGGITQSLTNSLFIIIGLHGVVESAIYFEKELNFQLLKSQFQREVVYKFSKALTPRQ</sequence>
<name>E3CTY1_CAEBR</name>
<dbReference type="InParanoid" id="E3CTY1"/>
<keyword evidence="1" id="KW-0812">Transmembrane</keyword>
<reference evidence="2 3" key="2">
    <citation type="journal article" date="2011" name="PLoS Genet.">
        <title>Caenorhabditis briggsae recombinant inbred line genotypes reveal inter-strain incompatibility and the evolution of recombination.</title>
        <authorList>
            <person name="Ross J.A."/>
            <person name="Koboldt D.C."/>
            <person name="Staisch J.E."/>
            <person name="Chamberlin H.M."/>
            <person name="Gupta B.P."/>
            <person name="Miller R.D."/>
            <person name="Baird S.E."/>
            <person name="Haag E.S."/>
        </authorList>
    </citation>
    <scope>NUCLEOTIDE SEQUENCE [LARGE SCALE GENOMIC DNA]</scope>
    <source>
        <strain evidence="2 3">AF16</strain>
    </source>
</reference>
<keyword evidence="3" id="KW-1185">Reference proteome</keyword>
<keyword evidence="1" id="KW-0472">Membrane</keyword>
<dbReference type="InterPro" id="IPR053220">
    <property type="entry name" value="Nematode_rcpt-like_serp_H"/>
</dbReference>
<protein>
    <submittedName>
        <fullName evidence="2">Protein CBG05442</fullName>
    </submittedName>
</protein>
<dbReference type="EMBL" id="HE601369">
    <property type="protein sequence ID" value="CBX33024.1"/>
    <property type="molecule type" value="Genomic_DNA"/>
</dbReference>
<dbReference type="RefSeq" id="XP_002633569.2">
    <property type="nucleotide sequence ID" value="XM_002633523.2"/>
</dbReference>
<evidence type="ECO:0000256" key="1">
    <source>
        <dbReference type="SAM" id="Phobius"/>
    </source>
</evidence>
<dbReference type="PANTHER" id="PTHR22941:SF51">
    <property type="entry name" value="SERPENTINE RECEPTOR, CLASS H-RELATED"/>
    <property type="match status" value="1"/>
</dbReference>
<feature type="transmembrane region" description="Helical" evidence="1">
    <location>
        <begin position="54"/>
        <end position="72"/>
    </location>
</feature>
<dbReference type="OMA" id="NSSICLF"/>
<dbReference type="KEGG" id="cbr:CBG_05442"/>
<evidence type="ECO:0000313" key="4">
    <source>
        <dbReference type="WormBase" id="CBG05442"/>
    </source>
</evidence>
<dbReference type="WormBase" id="CBG05442">
    <property type="protein sequence ID" value="CBP37754"/>
    <property type="gene ID" value="WBGene00027891"/>
</dbReference>
<organism evidence="2 3">
    <name type="scientific">Caenorhabditis briggsae</name>
    <dbReference type="NCBI Taxonomy" id="6238"/>
    <lineage>
        <taxon>Eukaryota</taxon>
        <taxon>Metazoa</taxon>
        <taxon>Ecdysozoa</taxon>
        <taxon>Nematoda</taxon>
        <taxon>Chromadorea</taxon>
        <taxon>Rhabditida</taxon>
        <taxon>Rhabditina</taxon>
        <taxon>Rhabditomorpha</taxon>
        <taxon>Rhabditoidea</taxon>
        <taxon>Rhabditidae</taxon>
        <taxon>Peloderinae</taxon>
        <taxon>Caenorhabditis</taxon>
    </lineage>
</organism>
<proteinExistence type="predicted"/>
<gene>
    <name evidence="2 4" type="ORF">CBG05442</name>
    <name evidence="2" type="ORF">CBG_05442</name>
</gene>
<evidence type="ECO:0000313" key="3">
    <source>
        <dbReference type="Proteomes" id="UP000008549"/>
    </source>
</evidence>
<dbReference type="CTD" id="8575566"/>
<dbReference type="Pfam" id="PF10318">
    <property type="entry name" value="7TM_GPCR_Srh"/>
    <property type="match status" value="2"/>
</dbReference>
<feature type="transmembrane region" description="Helical" evidence="1">
    <location>
        <begin position="196"/>
        <end position="217"/>
    </location>
</feature>
<dbReference type="InterPro" id="IPR019422">
    <property type="entry name" value="7TM_GPCR_serpentine_rcpt_Srh"/>
</dbReference>
<feature type="transmembrane region" description="Helical" evidence="1">
    <location>
        <begin position="29"/>
        <end position="48"/>
    </location>
</feature>
<dbReference type="eggNOG" id="ENOG502TJI8">
    <property type="taxonomic scope" value="Eukaryota"/>
</dbReference>
<evidence type="ECO:0000313" key="2">
    <source>
        <dbReference type="EMBL" id="CBX33024.1"/>
    </source>
</evidence>
<accession>E3CTY1</accession>
<feature type="transmembrane region" description="Helical" evidence="1">
    <location>
        <begin position="87"/>
        <end position="105"/>
    </location>
</feature>
<feature type="transmembrane region" description="Helical" evidence="1">
    <location>
        <begin position="162"/>
        <end position="184"/>
    </location>
</feature>
<dbReference type="Proteomes" id="UP000008549">
    <property type="component" value="Unassembled WGS sequence"/>
</dbReference>
<dbReference type="GeneID" id="8575566"/>
<dbReference type="AlphaFoldDB" id="E3CTY1"/>
<reference evidence="2 3" key="1">
    <citation type="journal article" date="2003" name="PLoS Biol.">
        <title>The genome sequence of Caenorhabditis briggsae: a platform for comparative genomics.</title>
        <authorList>
            <person name="Stein L.D."/>
            <person name="Bao Z."/>
            <person name="Blasiar D."/>
            <person name="Blumenthal T."/>
            <person name="Brent M.R."/>
            <person name="Chen N."/>
            <person name="Chinwalla A."/>
            <person name="Clarke L."/>
            <person name="Clee C."/>
            <person name="Coghlan A."/>
            <person name="Coulson A."/>
            <person name="D'Eustachio P."/>
            <person name="Fitch D.H."/>
            <person name="Fulton L.A."/>
            <person name="Fulton R.E."/>
            <person name="Griffiths-Jones S."/>
            <person name="Harris T.W."/>
            <person name="Hillier L.W."/>
            <person name="Kamath R."/>
            <person name="Kuwabara P.E."/>
            <person name="Mardis E.R."/>
            <person name="Marra M.A."/>
            <person name="Miner T.L."/>
            <person name="Minx P."/>
            <person name="Mullikin J.C."/>
            <person name="Plumb R.W."/>
            <person name="Rogers J."/>
            <person name="Schein J.E."/>
            <person name="Sohrmann M."/>
            <person name="Spieth J."/>
            <person name="Stajich J.E."/>
            <person name="Wei C."/>
            <person name="Willey D."/>
            <person name="Wilson R.K."/>
            <person name="Durbin R."/>
            <person name="Waterston R.H."/>
        </authorList>
    </citation>
    <scope>NUCLEOTIDE SEQUENCE [LARGE SCALE GENOMIC DNA]</scope>
    <source>
        <strain evidence="2 3">AF16</strain>
    </source>
</reference>
<dbReference type="HOGENOM" id="CLU_042960_0_0_1"/>